<dbReference type="EMBL" id="FMWK01000007">
    <property type="protein sequence ID" value="SCZ79087.1"/>
    <property type="molecule type" value="Genomic_DNA"/>
</dbReference>
<proteinExistence type="predicted"/>
<reference evidence="1 2" key="1">
    <citation type="submission" date="2016-10" db="EMBL/GenBank/DDBJ databases">
        <authorList>
            <person name="de Groot N.N."/>
        </authorList>
    </citation>
    <scope>NUCLEOTIDE SEQUENCE [LARGE SCALE GENOMIC DNA]</scope>
    <source>
        <strain evidence="1 2">DSM 10317</strain>
    </source>
</reference>
<gene>
    <name evidence="1" type="ORF">SAMN02910350_01604</name>
</gene>
<name>A0A1G5RYS9_PSEXY</name>
<dbReference type="AlphaFoldDB" id="A0A1G5RYS9"/>
<protein>
    <submittedName>
        <fullName evidence="1">Uncharacterized protein</fullName>
    </submittedName>
</protein>
<evidence type="ECO:0000313" key="2">
    <source>
        <dbReference type="Proteomes" id="UP000199428"/>
    </source>
</evidence>
<organism evidence="1 2">
    <name type="scientific">Pseudobutyrivibrio xylanivorans</name>
    <dbReference type="NCBI Taxonomy" id="185007"/>
    <lineage>
        <taxon>Bacteria</taxon>
        <taxon>Bacillati</taxon>
        <taxon>Bacillota</taxon>
        <taxon>Clostridia</taxon>
        <taxon>Lachnospirales</taxon>
        <taxon>Lachnospiraceae</taxon>
        <taxon>Pseudobutyrivibrio</taxon>
    </lineage>
</organism>
<dbReference type="RefSeq" id="WP_028248234.1">
    <property type="nucleotide sequence ID" value="NZ_FMWK01000007.1"/>
</dbReference>
<accession>A0A1G5RYS9</accession>
<sequence>MDYREFPLSQLLQNRKIFAVFDEEFQKGTWLDATALLGSDSTINQLYRDGTVPRETLDTIVERLSGK</sequence>
<evidence type="ECO:0000313" key="1">
    <source>
        <dbReference type="EMBL" id="SCZ79087.1"/>
    </source>
</evidence>
<dbReference type="Proteomes" id="UP000199428">
    <property type="component" value="Unassembled WGS sequence"/>
</dbReference>